<accession>E7ERD9</accession>
<feature type="compositionally biased region" description="Low complexity" evidence="1">
    <location>
        <begin position="184"/>
        <end position="196"/>
    </location>
</feature>
<dbReference type="AlphaFoldDB" id="Q8WY77"/>
<proteinExistence type="evidence at transcript level"/>
<feature type="region of interest" description="Disordered" evidence="1">
    <location>
        <begin position="77"/>
        <end position="145"/>
    </location>
</feature>
<organism evidence="2">
    <name type="scientific">Homo sapiens</name>
    <name type="common">Human</name>
    <dbReference type="NCBI Taxonomy" id="9606"/>
    <lineage>
        <taxon>Eukaryota</taxon>
        <taxon>Metazoa</taxon>
        <taxon>Chordata</taxon>
        <taxon>Craniata</taxon>
        <taxon>Vertebrata</taxon>
        <taxon>Euteleostomi</taxon>
        <taxon>Mammalia</taxon>
        <taxon>Eutheria</taxon>
        <taxon>Euarchontoglires</taxon>
        <taxon>Primates</taxon>
        <taxon>Haplorrhini</taxon>
        <taxon>Catarrhini</taxon>
        <taxon>Hominidae</taxon>
        <taxon>Homo</taxon>
    </lineage>
</organism>
<accession>Q8WY77</accession>
<evidence type="ECO:0000313" key="2">
    <source>
        <dbReference type="EMBL" id="AAG23774.1"/>
    </source>
</evidence>
<name>Q8WY77_HUMAN</name>
<sequence length="328" mass="35127">MPPTQPRPCMCPISTTQVASQCRGCTSWCPPRQTSFCTLTWQPPRQVCLGFSKSTAPGGTTRGRMCSRGQACWHTHTSSWRRPWAPGPLQGHTPGPGQRRGDHRCESEPDPTAPLQRPPADKAGASGEAPPAVLRGTRQPSAATGLPGAVITTSFWHNSSTIMTIQRSKSKDWAPASDRHQTRSRASSTASAGALSTKERGAQVLLAPREPLPRVMVASSGLPAGDCRPDQVPFMTNQEQRAHPGTCLPGGHVCPAHPGGAVFWQHPTLAARGPLGAPKTAPPLRGDHGGPGRTPPPWCHHCNFCIHRHPISITDKILGDKHIQKGMR</sequence>
<feature type="region of interest" description="Disordered" evidence="1">
    <location>
        <begin position="166"/>
        <end position="200"/>
    </location>
</feature>
<reference evidence="2" key="1">
    <citation type="submission" date="2000-04" db="EMBL/GenBank/DDBJ databases">
        <title>Novel human cDNA clones with function of inhibiting cancer cell growth.</title>
        <authorList>
            <person name="Qin W.X."/>
            <person name="Zhou X.M."/>
            <person name="Zhang P.P."/>
            <person name="Jiang H.Q."/>
            <person name="Huang Y."/>
            <person name="Wan D.F."/>
            <person name="Gu J.R."/>
        </authorList>
    </citation>
    <scope>NUCLEOTIDE SEQUENCE</scope>
</reference>
<evidence type="ECO:0000256" key="1">
    <source>
        <dbReference type="SAM" id="MobiDB-lite"/>
    </source>
</evidence>
<dbReference type="EMBL" id="AF258571">
    <property type="protein sequence ID" value="AAG23774.1"/>
    <property type="molecule type" value="mRNA"/>
</dbReference>
<feature type="compositionally biased region" description="Basic and acidic residues" evidence="1">
    <location>
        <begin position="169"/>
        <end position="181"/>
    </location>
</feature>
<protein>
    <submittedName>
        <fullName evidence="2">PP3999</fullName>
    </submittedName>
</protein>